<comment type="caution">
    <text evidence="1">The sequence shown here is derived from an EMBL/GenBank/DDBJ whole genome shotgun (WGS) entry which is preliminary data.</text>
</comment>
<feature type="non-terminal residue" evidence="1">
    <location>
        <position position="1"/>
    </location>
</feature>
<reference evidence="1 2" key="1">
    <citation type="journal article" date="2019" name="Sci. Rep.">
        <title>A high-quality genome of Eragrostis curvula grass provides insights into Poaceae evolution and supports new strategies to enhance forage quality.</title>
        <authorList>
            <person name="Carballo J."/>
            <person name="Santos B.A.C.M."/>
            <person name="Zappacosta D."/>
            <person name="Garbus I."/>
            <person name="Selva J.P."/>
            <person name="Gallo C.A."/>
            <person name="Diaz A."/>
            <person name="Albertini E."/>
            <person name="Caccamo M."/>
            <person name="Echenique V."/>
        </authorList>
    </citation>
    <scope>NUCLEOTIDE SEQUENCE [LARGE SCALE GENOMIC DNA]</scope>
    <source>
        <strain evidence="2">cv. Victoria</strain>
        <tissue evidence="1">Leaf</tissue>
    </source>
</reference>
<evidence type="ECO:0000313" key="1">
    <source>
        <dbReference type="EMBL" id="TVU44241.1"/>
    </source>
</evidence>
<dbReference type="AlphaFoldDB" id="A0A5J9W8D8"/>
<dbReference type="EMBL" id="RWGY01000004">
    <property type="protein sequence ID" value="TVU44241.1"/>
    <property type="molecule type" value="Genomic_DNA"/>
</dbReference>
<dbReference type="PANTHER" id="PTHR48048:SF42">
    <property type="entry name" value="OS07G0502900 PROTEIN"/>
    <property type="match status" value="1"/>
</dbReference>
<dbReference type="Gramene" id="TVU44241">
    <property type="protein sequence ID" value="TVU44241"/>
    <property type="gene ID" value="EJB05_03677"/>
</dbReference>
<gene>
    <name evidence="1" type="ORF">EJB05_03677</name>
</gene>
<sequence length="184" mass="19878">MTTAHVVLVPDLGSGHLMSVIQAGVRMSSVVTVLLVHPLTPESAAKVAAQVQRCTESSYYGSSVRFHHLPPVDPPPDPFPAGQVPALKSRYMQLCAPHVKAALAALRPAPDAILLDFFATAVLDSATSAIPAYVYFTSTAAMLALMLRLPKLKEEEEEEVPQVLSAEILSHIPNRYHNCKNTNE</sequence>
<dbReference type="InterPro" id="IPR050481">
    <property type="entry name" value="UDP-glycosyltransf_plant"/>
</dbReference>
<keyword evidence="2" id="KW-1185">Reference proteome</keyword>
<dbReference type="PANTHER" id="PTHR48048">
    <property type="entry name" value="GLYCOSYLTRANSFERASE"/>
    <property type="match status" value="1"/>
</dbReference>
<name>A0A5J9W8D8_9POAL</name>
<dbReference type="GO" id="GO:0035251">
    <property type="term" value="F:UDP-glucosyltransferase activity"/>
    <property type="evidence" value="ECO:0007669"/>
    <property type="project" value="InterPro"/>
</dbReference>
<dbReference type="SUPFAM" id="SSF53756">
    <property type="entry name" value="UDP-Glycosyltransferase/glycogen phosphorylase"/>
    <property type="match status" value="1"/>
</dbReference>
<dbReference type="Gene3D" id="3.40.50.2000">
    <property type="entry name" value="Glycogen Phosphorylase B"/>
    <property type="match status" value="1"/>
</dbReference>
<dbReference type="Proteomes" id="UP000324897">
    <property type="component" value="Chromosome 5"/>
</dbReference>
<protein>
    <submittedName>
        <fullName evidence="1">Uncharacterized protein</fullName>
    </submittedName>
</protein>
<accession>A0A5J9W8D8</accession>
<proteinExistence type="predicted"/>
<organism evidence="1 2">
    <name type="scientific">Eragrostis curvula</name>
    <name type="common">weeping love grass</name>
    <dbReference type="NCBI Taxonomy" id="38414"/>
    <lineage>
        <taxon>Eukaryota</taxon>
        <taxon>Viridiplantae</taxon>
        <taxon>Streptophyta</taxon>
        <taxon>Embryophyta</taxon>
        <taxon>Tracheophyta</taxon>
        <taxon>Spermatophyta</taxon>
        <taxon>Magnoliopsida</taxon>
        <taxon>Liliopsida</taxon>
        <taxon>Poales</taxon>
        <taxon>Poaceae</taxon>
        <taxon>PACMAD clade</taxon>
        <taxon>Chloridoideae</taxon>
        <taxon>Eragrostideae</taxon>
        <taxon>Eragrostidinae</taxon>
        <taxon>Eragrostis</taxon>
    </lineage>
</organism>
<evidence type="ECO:0000313" key="2">
    <source>
        <dbReference type="Proteomes" id="UP000324897"/>
    </source>
</evidence>